<feature type="non-terminal residue" evidence="2">
    <location>
        <position position="335"/>
    </location>
</feature>
<feature type="domain" description="Cyclin-like" evidence="1">
    <location>
        <begin position="42"/>
        <end position="138"/>
    </location>
</feature>
<dbReference type="GO" id="GO:0016538">
    <property type="term" value="F:cyclin-dependent protein serine/threonine kinase regulator activity"/>
    <property type="evidence" value="ECO:0007669"/>
    <property type="project" value="InterPro"/>
</dbReference>
<dbReference type="InterPro" id="IPR036915">
    <property type="entry name" value="Cyclin-like_sf"/>
</dbReference>
<dbReference type="SUPFAM" id="SSF47954">
    <property type="entry name" value="Cyclin-like"/>
    <property type="match status" value="2"/>
</dbReference>
<dbReference type="PANTHER" id="PTHR10026">
    <property type="entry name" value="CYCLIN"/>
    <property type="match status" value="1"/>
</dbReference>
<proteinExistence type="predicted"/>
<protein>
    <recommendedName>
        <fullName evidence="1">Cyclin-like domain-containing protein</fullName>
    </recommendedName>
</protein>
<reference evidence="3" key="1">
    <citation type="submission" date="2016-04" db="EMBL/GenBank/DDBJ databases">
        <title>Comparative genomics of biotechnologically important yeasts.</title>
        <authorList>
            <consortium name="DOE Joint Genome Institute"/>
            <person name="Riley R."/>
            <person name="Haridas S."/>
            <person name="Wolfe K.H."/>
            <person name="Lopes M.R."/>
            <person name="Hittinger C.T."/>
            <person name="Goker M."/>
            <person name="Salamov A."/>
            <person name="Wisecaver J."/>
            <person name="Long T.M."/>
            <person name="Aerts A.L."/>
            <person name="Barry K."/>
            <person name="Choi C."/>
            <person name="Clum A."/>
            <person name="Coughlan A.Y."/>
            <person name="Deshpande S."/>
            <person name="Douglass A.P."/>
            <person name="Hanson S.J."/>
            <person name="Klenk H.-P."/>
            <person name="Labutti K."/>
            <person name="Lapidus A."/>
            <person name="Lindquist E."/>
            <person name="Lipzen A."/>
            <person name="Meier-Kolthoff J.P."/>
            <person name="Ohm R.A."/>
            <person name="Otillar R.P."/>
            <person name="Pangilinan J."/>
            <person name="Peng Y."/>
            <person name="Rokas A."/>
            <person name="Rosa C.A."/>
            <person name="Scheuner C."/>
            <person name="Sibirny A.A."/>
            <person name="Slot J.C."/>
            <person name="Stielow J.B."/>
            <person name="Sun H."/>
            <person name="Kurtzman C.P."/>
            <person name="Blackwell M."/>
            <person name="Grigoriev I.V."/>
            <person name="Jeffries T.W."/>
        </authorList>
    </citation>
    <scope>NUCLEOTIDE SEQUENCE [LARGE SCALE GENOMIC DNA]</scope>
    <source>
        <strain evidence="3">NRRL YB-2248</strain>
    </source>
</reference>
<dbReference type="GO" id="GO:0006357">
    <property type="term" value="P:regulation of transcription by RNA polymerase II"/>
    <property type="evidence" value="ECO:0007669"/>
    <property type="project" value="InterPro"/>
</dbReference>
<organism evidence="2 3">
    <name type="scientific">[Candida] arabinofermentans NRRL YB-2248</name>
    <dbReference type="NCBI Taxonomy" id="983967"/>
    <lineage>
        <taxon>Eukaryota</taxon>
        <taxon>Fungi</taxon>
        <taxon>Dikarya</taxon>
        <taxon>Ascomycota</taxon>
        <taxon>Saccharomycotina</taxon>
        <taxon>Pichiomycetes</taxon>
        <taxon>Pichiales</taxon>
        <taxon>Pichiaceae</taxon>
        <taxon>Ogataea</taxon>
        <taxon>Ogataea/Candida clade</taxon>
    </lineage>
</organism>
<name>A0A1E4T2Y8_9ASCO</name>
<evidence type="ECO:0000313" key="2">
    <source>
        <dbReference type="EMBL" id="ODV86117.1"/>
    </source>
</evidence>
<sequence>INIVQLAKPLLSKKEITILLKTTLSDDLQIRAYQTKKKEAFKFLTEMIKALQFPTNHLQNCCYLYQRFYLFNSVSSFPNMHYEVAITSLFMSMKTNDYIKKLNMVLTEANKIRGLQVSTNEFNEQRSTILKLERKFLEFQSLDFRNFSSEDMVIKLLKFMTVPKHITFITWSILNDSYLTELFLQFPSHYIASIVHRLSVSIFNELHDAPVKETQLIDKLNKTEKLLKIDSRMIFDGINELLEYYLQNYESSFLMPCLSELKLECDPKHIINDVMLNIKIELSDTITKKDTAATTPGTDKVDYNEDLFFKVRDYDIGKNGSIRFLYNKKNYVDEV</sequence>
<dbReference type="OrthoDB" id="4951845at2759"/>
<dbReference type="Proteomes" id="UP000094801">
    <property type="component" value="Unassembled WGS sequence"/>
</dbReference>
<dbReference type="EMBL" id="KV453850">
    <property type="protein sequence ID" value="ODV86117.1"/>
    <property type="molecule type" value="Genomic_DNA"/>
</dbReference>
<accession>A0A1E4T2Y8</accession>
<dbReference type="STRING" id="983967.A0A1E4T2Y8"/>
<dbReference type="InterPro" id="IPR013763">
    <property type="entry name" value="Cyclin-like_dom"/>
</dbReference>
<dbReference type="AlphaFoldDB" id="A0A1E4T2Y8"/>
<evidence type="ECO:0000313" key="3">
    <source>
        <dbReference type="Proteomes" id="UP000094801"/>
    </source>
</evidence>
<gene>
    <name evidence="2" type="ORF">CANARDRAFT_181515</name>
</gene>
<feature type="non-terminal residue" evidence="2">
    <location>
        <position position="1"/>
    </location>
</feature>
<dbReference type="SMART" id="SM00385">
    <property type="entry name" value="CYCLIN"/>
    <property type="match status" value="1"/>
</dbReference>
<dbReference type="Gene3D" id="1.10.472.10">
    <property type="entry name" value="Cyclin-like"/>
    <property type="match status" value="2"/>
</dbReference>
<dbReference type="InterPro" id="IPR043198">
    <property type="entry name" value="Cyclin/Ssn8"/>
</dbReference>
<evidence type="ECO:0000259" key="1">
    <source>
        <dbReference type="SMART" id="SM00385"/>
    </source>
</evidence>
<keyword evidence="3" id="KW-1185">Reference proteome</keyword>
<dbReference type="CDD" id="cd20546">
    <property type="entry name" value="CYCLIN_SpCG1C_ScCTK2-like_rpt2"/>
    <property type="match status" value="1"/>
</dbReference>